<organism evidence="1 2">
    <name type="scientific">Xylaria curta</name>
    <dbReference type="NCBI Taxonomy" id="42375"/>
    <lineage>
        <taxon>Eukaryota</taxon>
        <taxon>Fungi</taxon>
        <taxon>Dikarya</taxon>
        <taxon>Ascomycota</taxon>
        <taxon>Pezizomycotina</taxon>
        <taxon>Sordariomycetes</taxon>
        <taxon>Xylariomycetidae</taxon>
        <taxon>Xylariales</taxon>
        <taxon>Xylariaceae</taxon>
        <taxon>Xylaria</taxon>
    </lineage>
</organism>
<reference evidence="1" key="1">
    <citation type="submission" date="2022-10" db="EMBL/GenBank/DDBJ databases">
        <title>Genome Sequence of Xylaria curta.</title>
        <authorList>
            <person name="Buettner E."/>
        </authorList>
    </citation>
    <scope>NUCLEOTIDE SEQUENCE</scope>
    <source>
        <strain evidence="1">Babe10</strain>
    </source>
</reference>
<dbReference type="Proteomes" id="UP001143856">
    <property type="component" value="Unassembled WGS sequence"/>
</dbReference>
<keyword evidence="2" id="KW-1185">Reference proteome</keyword>
<comment type="caution">
    <text evidence="1">The sequence shown here is derived from an EMBL/GenBank/DDBJ whole genome shotgun (WGS) entry which is preliminary data.</text>
</comment>
<evidence type="ECO:0000313" key="2">
    <source>
        <dbReference type="Proteomes" id="UP001143856"/>
    </source>
</evidence>
<dbReference type="EMBL" id="JAPDGR010000489">
    <property type="protein sequence ID" value="KAJ2989806.1"/>
    <property type="molecule type" value="Genomic_DNA"/>
</dbReference>
<proteinExistence type="predicted"/>
<sequence length="273" mass="30353">MTKPWDLHEATIKKLYAEHTLAVVQKIMMEKYNFKASTRAYRGRLIKWGVRKYNCRRQIDNGMMSPDSQDGSVSGSETASPSLSQTAIERDHDLDRYSTGGNARDSETRMSNAVGRSYDAMDMETSRAITEKYAIHHGLPIGTRAKFPSYGRTRALASPPQEIQYAWSVSPTQSTSPPAVFGHPDLVGAPGRLYGYPPLSPPSTVYSPAAYESDQINRDRRQSFPLVPAPQYTTVHNGTAYSPIRDYGNGHASGGMDSYDTRHNQVSKYGPKH</sequence>
<gene>
    <name evidence="1" type="ORF">NUW58_g3283</name>
</gene>
<name>A0ACC1PBR2_9PEZI</name>
<evidence type="ECO:0000313" key="1">
    <source>
        <dbReference type="EMBL" id="KAJ2989806.1"/>
    </source>
</evidence>
<protein>
    <submittedName>
        <fullName evidence="1">Uncharacterized protein</fullName>
    </submittedName>
</protein>
<accession>A0ACC1PBR2</accession>